<dbReference type="AlphaFoldDB" id="A0A094XJQ0"/>
<evidence type="ECO:0000256" key="1">
    <source>
        <dbReference type="ARBA" id="ARBA00011738"/>
    </source>
</evidence>
<dbReference type="RefSeq" id="WP_003323724.1">
    <property type="nucleotide sequence ID" value="NZ_ALPT02000002.1"/>
</dbReference>
<evidence type="ECO:0000256" key="4">
    <source>
        <dbReference type="ARBA" id="ARBA00051747"/>
    </source>
</evidence>
<keyword evidence="3 12" id="KW-0119">Carbohydrate metabolism</keyword>
<comment type="caution">
    <text evidence="14">The sequence shown here is derived from an EMBL/GenBank/DDBJ whole genome shotgun (WGS) entry which is preliminary data.</text>
</comment>
<comment type="function">
    <text evidence="12">Specifically catalyzes the cleavage of the D-lactyl ether substituent of MurNAc 6-phosphate, producing GlcNAc 6-phosphate and D-lactate.</text>
</comment>
<evidence type="ECO:0000256" key="10">
    <source>
        <dbReference type="ARBA" id="ARBA00077905"/>
    </source>
</evidence>
<dbReference type="HAMAP" id="MF_00068">
    <property type="entry name" value="MurQ"/>
    <property type="match status" value="1"/>
</dbReference>
<comment type="similarity">
    <text evidence="7 12">Belongs to the GCKR-like family. MurNAc-6-P etherase subfamily.</text>
</comment>
<comment type="pathway">
    <text evidence="12">Amino-sugar metabolism; N-acetylmuramate degradation.</text>
</comment>
<dbReference type="CDD" id="cd05007">
    <property type="entry name" value="SIS_Etherase"/>
    <property type="match status" value="1"/>
</dbReference>
<dbReference type="FunFam" id="1.10.8.1080:FF:000001">
    <property type="entry name" value="N-acetylmuramic acid 6-phosphate etherase"/>
    <property type="match status" value="1"/>
</dbReference>
<evidence type="ECO:0000256" key="6">
    <source>
        <dbReference type="ARBA" id="ARBA00060672"/>
    </source>
</evidence>
<dbReference type="EC" id="4.2.1.126" evidence="8 12"/>
<dbReference type="GO" id="GO:0097173">
    <property type="term" value="P:N-acetylmuramic acid catabolic process"/>
    <property type="evidence" value="ECO:0007669"/>
    <property type="project" value="UniProtKB-UniPathway"/>
</dbReference>
<dbReference type="NCBIfam" id="NF003915">
    <property type="entry name" value="PRK05441.1"/>
    <property type="match status" value="1"/>
</dbReference>
<comment type="pathway">
    <text evidence="6">Cell wall biogenesis.</text>
</comment>
<dbReference type="InterPro" id="IPR040190">
    <property type="entry name" value="MURQ/GCKR"/>
</dbReference>
<dbReference type="PANTHER" id="PTHR10088:SF4">
    <property type="entry name" value="GLUCOKINASE REGULATORY PROTEIN"/>
    <property type="match status" value="1"/>
</dbReference>
<dbReference type="EMBL" id="JALP01000396">
    <property type="protein sequence ID" value="THG88353.1"/>
    <property type="molecule type" value="Genomic_DNA"/>
</dbReference>
<dbReference type="PROSITE" id="PS01272">
    <property type="entry name" value="GCKR"/>
    <property type="match status" value="1"/>
</dbReference>
<dbReference type="PANTHER" id="PTHR10088">
    <property type="entry name" value="GLUCOKINASE REGULATORY PROTEIN"/>
    <property type="match status" value="1"/>
</dbReference>
<evidence type="ECO:0000313" key="17">
    <source>
        <dbReference type="Proteomes" id="UP000297014"/>
    </source>
</evidence>
<organism evidence="14 16">
    <name type="scientific">Alkalihalobacillus alcalophilus ATCC 27647 = CGMCC 1.3604</name>
    <dbReference type="NCBI Taxonomy" id="1218173"/>
    <lineage>
        <taxon>Bacteria</taxon>
        <taxon>Bacillati</taxon>
        <taxon>Bacillota</taxon>
        <taxon>Bacilli</taxon>
        <taxon>Bacillales</taxon>
        <taxon>Bacillaceae</taxon>
        <taxon>Alkalihalobacillus</taxon>
    </lineage>
</organism>
<feature type="domain" description="SIS" evidence="13">
    <location>
        <begin position="57"/>
        <end position="220"/>
    </location>
</feature>
<reference evidence="15 17" key="2">
    <citation type="submission" date="2014-01" db="EMBL/GenBank/DDBJ databases">
        <title>Draft genome sequencing of Bacillus alcalophilus CGMCC 1.3604.</title>
        <authorList>
            <person name="Yang J."/>
            <person name="Diao L."/>
            <person name="Yang S."/>
        </authorList>
    </citation>
    <scope>NUCLEOTIDE SEQUENCE [LARGE SCALE GENOMIC DNA]</scope>
    <source>
        <strain evidence="15 17">CGMCC 1.3604</strain>
    </source>
</reference>
<evidence type="ECO:0000256" key="2">
    <source>
        <dbReference type="ARBA" id="ARBA00023239"/>
    </source>
</evidence>
<dbReference type="GO" id="GO:0046348">
    <property type="term" value="P:amino sugar catabolic process"/>
    <property type="evidence" value="ECO:0007669"/>
    <property type="project" value="InterPro"/>
</dbReference>
<feature type="active site" description="Proton donor" evidence="12">
    <location>
        <position position="85"/>
    </location>
</feature>
<accession>A0A094XJQ0</accession>
<dbReference type="UniPathway" id="UPA00342"/>
<evidence type="ECO:0000256" key="3">
    <source>
        <dbReference type="ARBA" id="ARBA00023277"/>
    </source>
</evidence>
<evidence type="ECO:0000259" key="13">
    <source>
        <dbReference type="PROSITE" id="PS51464"/>
    </source>
</evidence>
<dbReference type="Proteomes" id="UP000297014">
    <property type="component" value="Unassembled WGS sequence"/>
</dbReference>
<dbReference type="NCBIfam" id="TIGR00274">
    <property type="entry name" value="N-acetylmuramic acid 6-phosphate etherase"/>
    <property type="match status" value="1"/>
</dbReference>
<dbReference type="Gene3D" id="1.10.8.1080">
    <property type="match status" value="1"/>
</dbReference>
<evidence type="ECO:0000256" key="9">
    <source>
        <dbReference type="ARBA" id="ARBA00070061"/>
    </source>
</evidence>
<dbReference type="InterPro" id="IPR001347">
    <property type="entry name" value="SIS_dom"/>
</dbReference>
<evidence type="ECO:0000256" key="12">
    <source>
        <dbReference type="HAMAP-Rule" id="MF_00068"/>
    </source>
</evidence>
<feature type="active site" evidence="12">
    <location>
        <position position="116"/>
    </location>
</feature>
<dbReference type="EMBL" id="ALPT02000002">
    <property type="protein sequence ID" value="KGA99005.1"/>
    <property type="molecule type" value="Genomic_DNA"/>
</dbReference>
<protein>
    <recommendedName>
        <fullName evidence="9 12">N-acetylmuramic acid 6-phosphate etherase</fullName>
        <shortName evidence="12">MurNAc-6-P etherase</shortName>
        <ecNumber evidence="8 12">4.2.1.126</ecNumber>
    </recommendedName>
    <alternativeName>
        <fullName evidence="11 12">N-acetylmuramic acid 6-phosphate hydrolase</fullName>
    </alternativeName>
    <alternativeName>
        <fullName evidence="10 12">N-acetylmuramic acid 6-phosphate lyase</fullName>
    </alternativeName>
</protein>
<dbReference type="GO" id="GO:0016803">
    <property type="term" value="F:ether hydrolase activity"/>
    <property type="evidence" value="ECO:0007669"/>
    <property type="project" value="TreeGrafter"/>
</dbReference>
<evidence type="ECO:0000256" key="7">
    <source>
        <dbReference type="ARBA" id="ARBA00061234"/>
    </source>
</evidence>
<dbReference type="PROSITE" id="PS51464">
    <property type="entry name" value="SIS"/>
    <property type="match status" value="1"/>
</dbReference>
<dbReference type="Gene3D" id="3.40.50.10490">
    <property type="entry name" value="Glucose-6-phosphate isomerase like protein, domain 1"/>
    <property type="match status" value="1"/>
</dbReference>
<dbReference type="NCBIfam" id="NF009222">
    <property type="entry name" value="PRK12570.1"/>
    <property type="match status" value="1"/>
</dbReference>
<dbReference type="STRING" id="1218173.BALCAV_0200775"/>
<comment type="pathway">
    <text evidence="5">Amino-sugar metabolism; 1,6-anhydro-N-acetylmuramate degradation.</text>
</comment>
<evidence type="ECO:0000256" key="8">
    <source>
        <dbReference type="ARBA" id="ARBA00067056"/>
    </source>
</evidence>
<comment type="subunit">
    <text evidence="1 12">Homodimer.</text>
</comment>
<keyword evidence="16" id="KW-1185">Reference proteome</keyword>
<dbReference type="SUPFAM" id="SSF53697">
    <property type="entry name" value="SIS domain"/>
    <property type="match status" value="1"/>
</dbReference>
<dbReference type="InterPro" id="IPR005486">
    <property type="entry name" value="Glucokinase_regulatory_CS"/>
</dbReference>
<dbReference type="OrthoDB" id="9813395at2"/>
<dbReference type="eggNOG" id="COG2103">
    <property type="taxonomic scope" value="Bacteria"/>
</dbReference>
<name>A0A094XJQ0_ALKAL</name>
<reference evidence="14 16" key="1">
    <citation type="journal article" date="2014" name="Genome Announc.">
        <title>Draft Genome Sequence of Bacillus alcalophilus AV1934, a Classic Alkaliphile Isolated from Human Feces in 1934.</title>
        <authorList>
            <person name="Attie O."/>
            <person name="Jayaprakash A."/>
            <person name="Shah H."/>
            <person name="Paulsen I.T."/>
            <person name="Morino M."/>
            <person name="Takahashi Y."/>
            <person name="Narumi I."/>
            <person name="Sachidanandam R."/>
            <person name="Satoh K."/>
            <person name="Ito M."/>
            <person name="Krulwich T.A."/>
        </authorList>
    </citation>
    <scope>NUCLEOTIDE SEQUENCE [LARGE SCALE GENOMIC DNA]</scope>
    <source>
        <strain evidence="14 16">AV1934</strain>
    </source>
</reference>
<evidence type="ECO:0000256" key="11">
    <source>
        <dbReference type="ARBA" id="ARBA00084049"/>
    </source>
</evidence>
<dbReference type="Pfam" id="PF22645">
    <property type="entry name" value="GKRP_SIS_N"/>
    <property type="match status" value="1"/>
</dbReference>
<dbReference type="Proteomes" id="UP000002754">
    <property type="component" value="Unassembled WGS sequence"/>
</dbReference>
<evidence type="ECO:0000256" key="5">
    <source>
        <dbReference type="ARBA" id="ARBA00060595"/>
    </source>
</evidence>
<dbReference type="GO" id="GO:0016835">
    <property type="term" value="F:carbon-oxygen lyase activity"/>
    <property type="evidence" value="ECO:0007669"/>
    <property type="project" value="UniProtKB-UniRule"/>
</dbReference>
<dbReference type="InterPro" id="IPR005488">
    <property type="entry name" value="Etherase_MurQ"/>
</dbReference>
<evidence type="ECO:0000313" key="14">
    <source>
        <dbReference type="EMBL" id="KGA99005.1"/>
    </source>
</evidence>
<gene>
    <name evidence="12 14" type="primary">murQ</name>
    <name evidence="15" type="synonym">yfeU</name>
    <name evidence="15" type="ORF">AJ85_06815</name>
    <name evidence="14" type="ORF">BALCAV_0200775</name>
</gene>
<evidence type="ECO:0000313" key="16">
    <source>
        <dbReference type="Proteomes" id="UP000002754"/>
    </source>
</evidence>
<dbReference type="FunFam" id="3.40.50.10490:FF:000014">
    <property type="entry name" value="N-acetylmuramic acid 6-phosphate etherase"/>
    <property type="match status" value="1"/>
</dbReference>
<sequence length="303" mass="32485">MELDLSQLTTEKRNEQTLNIDQLSTLEVLTLMNKEDETVALAVRKCLPAIEQATNIIYEAMKNGGRLFYVGAGTSGRLGVIDASECPPTFRTEPGLVQGIMAGGEKAITTAVEGIEDRPEEGKRDLEKAHFGPDDVVVGIAASGRTPYVIGAIEYATSLGAKTIALTANTNSELSEVAEYAIEVSVGPEVLTGSTRLKAATAHKMVLNMLSTTTMIKLGKVYENLMVDLNASNLKLKERAKNIVMNATGASEKKAGTILMKANNDVKVAIVMIRGNVGYEEALALLQQGNGFVRKAIELAQRN</sequence>
<evidence type="ECO:0000313" key="15">
    <source>
        <dbReference type="EMBL" id="THG88353.1"/>
    </source>
</evidence>
<proteinExistence type="inferred from homology"/>
<dbReference type="GO" id="GO:0009254">
    <property type="term" value="P:peptidoglycan turnover"/>
    <property type="evidence" value="ECO:0007669"/>
    <property type="project" value="TreeGrafter"/>
</dbReference>
<comment type="miscellaneous">
    <text evidence="12">A lyase-type mechanism (elimination/hydration) is suggested for the cleavage of the lactyl ether bond of MurNAc 6-phosphate, with the formation of an alpha,beta-unsaturated aldehyde intermediate with (E)-stereochemistry, followed by the syn addition of water to give product.</text>
</comment>
<dbReference type="InterPro" id="IPR046348">
    <property type="entry name" value="SIS_dom_sf"/>
</dbReference>
<keyword evidence="2 12" id="KW-0456">Lyase</keyword>
<comment type="catalytic activity">
    <reaction evidence="4 12">
        <text>N-acetyl-D-muramate 6-phosphate + H2O = N-acetyl-D-glucosamine 6-phosphate + (R)-lactate</text>
        <dbReference type="Rhea" id="RHEA:26410"/>
        <dbReference type="ChEBI" id="CHEBI:15377"/>
        <dbReference type="ChEBI" id="CHEBI:16004"/>
        <dbReference type="ChEBI" id="CHEBI:57513"/>
        <dbReference type="ChEBI" id="CHEBI:58722"/>
        <dbReference type="EC" id="4.2.1.126"/>
    </reaction>
</comment>
<dbReference type="GO" id="GO:0097367">
    <property type="term" value="F:carbohydrate derivative binding"/>
    <property type="evidence" value="ECO:0007669"/>
    <property type="project" value="InterPro"/>
</dbReference>